<dbReference type="Proteomes" id="UP001066276">
    <property type="component" value="Chromosome 5"/>
</dbReference>
<organism evidence="2 3">
    <name type="scientific">Pleurodeles waltl</name>
    <name type="common">Iberian ribbed newt</name>
    <dbReference type="NCBI Taxonomy" id="8319"/>
    <lineage>
        <taxon>Eukaryota</taxon>
        <taxon>Metazoa</taxon>
        <taxon>Chordata</taxon>
        <taxon>Craniata</taxon>
        <taxon>Vertebrata</taxon>
        <taxon>Euteleostomi</taxon>
        <taxon>Amphibia</taxon>
        <taxon>Batrachia</taxon>
        <taxon>Caudata</taxon>
        <taxon>Salamandroidea</taxon>
        <taxon>Salamandridae</taxon>
        <taxon>Pleurodelinae</taxon>
        <taxon>Pleurodeles</taxon>
    </lineage>
</organism>
<accession>A0AAV7RMW2</accession>
<sequence>MWAALLARTSESAVWWRQYGPRADRVHEGADCTAADLRRPRECAASRSDVRGTGGPTEMAAGPREPDEVRFEWPPTSEVSSARLRCGPGTAAIS</sequence>
<feature type="region of interest" description="Disordered" evidence="1">
    <location>
        <begin position="43"/>
        <end position="94"/>
    </location>
</feature>
<proteinExistence type="predicted"/>
<protein>
    <submittedName>
        <fullName evidence="2">Uncharacterized protein</fullName>
    </submittedName>
</protein>
<reference evidence="2" key="1">
    <citation type="journal article" date="2022" name="bioRxiv">
        <title>Sequencing and chromosome-scale assembly of the giantPleurodeles waltlgenome.</title>
        <authorList>
            <person name="Brown T."/>
            <person name="Elewa A."/>
            <person name="Iarovenko S."/>
            <person name="Subramanian E."/>
            <person name="Araus A.J."/>
            <person name="Petzold A."/>
            <person name="Susuki M."/>
            <person name="Suzuki K.-i.T."/>
            <person name="Hayashi T."/>
            <person name="Toyoda A."/>
            <person name="Oliveira C."/>
            <person name="Osipova E."/>
            <person name="Leigh N.D."/>
            <person name="Simon A."/>
            <person name="Yun M.H."/>
        </authorList>
    </citation>
    <scope>NUCLEOTIDE SEQUENCE</scope>
    <source>
        <strain evidence="2">20211129_DDA</strain>
        <tissue evidence="2">Liver</tissue>
    </source>
</reference>
<dbReference type="EMBL" id="JANPWB010000009">
    <property type="protein sequence ID" value="KAJ1152165.1"/>
    <property type="molecule type" value="Genomic_DNA"/>
</dbReference>
<evidence type="ECO:0000313" key="2">
    <source>
        <dbReference type="EMBL" id="KAJ1152165.1"/>
    </source>
</evidence>
<gene>
    <name evidence="2" type="ORF">NDU88_004942</name>
</gene>
<keyword evidence="3" id="KW-1185">Reference proteome</keyword>
<name>A0AAV7RMW2_PLEWA</name>
<dbReference type="AlphaFoldDB" id="A0AAV7RMW2"/>
<comment type="caution">
    <text evidence="2">The sequence shown here is derived from an EMBL/GenBank/DDBJ whole genome shotgun (WGS) entry which is preliminary data.</text>
</comment>
<evidence type="ECO:0000256" key="1">
    <source>
        <dbReference type="SAM" id="MobiDB-lite"/>
    </source>
</evidence>
<evidence type="ECO:0000313" key="3">
    <source>
        <dbReference type="Proteomes" id="UP001066276"/>
    </source>
</evidence>